<evidence type="ECO:0008006" key="4">
    <source>
        <dbReference type="Google" id="ProtNLM"/>
    </source>
</evidence>
<accession>A0ABW1EC65</accession>
<sequence>MLRCSILSIAAAFMLCASQVHAADCKPAHTVQEFLQIWNDAVIGPGNRSHACTLSLLTFDARITGIVPDKDAHARRVIENPRQFVAWYQQHPKEMFWERTLHSTVDVYEGVARVTRTYEVRDSAEGPVKATGIEDFELIFQVGEWKAFSMLWQDAIPSKPLPEGYLPSQH</sequence>
<evidence type="ECO:0000313" key="2">
    <source>
        <dbReference type="EMBL" id="MFC5861648.1"/>
    </source>
</evidence>
<comment type="caution">
    <text evidence="2">The sequence shown here is derived from an EMBL/GenBank/DDBJ whole genome shotgun (WGS) entry which is preliminary data.</text>
</comment>
<keyword evidence="3" id="KW-1185">Reference proteome</keyword>
<evidence type="ECO:0000313" key="3">
    <source>
        <dbReference type="Proteomes" id="UP001596091"/>
    </source>
</evidence>
<dbReference type="Proteomes" id="UP001596091">
    <property type="component" value="Unassembled WGS sequence"/>
</dbReference>
<reference evidence="3" key="1">
    <citation type="journal article" date="2019" name="Int. J. Syst. Evol. Microbiol.">
        <title>The Global Catalogue of Microorganisms (GCM) 10K type strain sequencing project: providing services to taxonomists for standard genome sequencing and annotation.</title>
        <authorList>
            <consortium name="The Broad Institute Genomics Platform"/>
            <consortium name="The Broad Institute Genome Sequencing Center for Infectious Disease"/>
            <person name="Wu L."/>
            <person name="Ma J."/>
        </authorList>
    </citation>
    <scope>NUCLEOTIDE SEQUENCE [LARGE SCALE GENOMIC DNA]</scope>
    <source>
        <strain evidence="3">JCM 4087</strain>
    </source>
</reference>
<feature type="chain" id="PRO_5046792717" description="Nuclear transport factor 2 family protein" evidence="1">
    <location>
        <begin position="23"/>
        <end position="170"/>
    </location>
</feature>
<organism evidence="2 3">
    <name type="scientific">Acidicapsa dinghuensis</name>
    <dbReference type="NCBI Taxonomy" id="2218256"/>
    <lineage>
        <taxon>Bacteria</taxon>
        <taxon>Pseudomonadati</taxon>
        <taxon>Acidobacteriota</taxon>
        <taxon>Terriglobia</taxon>
        <taxon>Terriglobales</taxon>
        <taxon>Acidobacteriaceae</taxon>
        <taxon>Acidicapsa</taxon>
    </lineage>
</organism>
<gene>
    <name evidence="2" type="ORF">ACFPT7_05040</name>
</gene>
<protein>
    <recommendedName>
        <fullName evidence="4">Nuclear transport factor 2 family protein</fullName>
    </recommendedName>
</protein>
<evidence type="ECO:0000256" key="1">
    <source>
        <dbReference type="SAM" id="SignalP"/>
    </source>
</evidence>
<feature type="signal peptide" evidence="1">
    <location>
        <begin position="1"/>
        <end position="22"/>
    </location>
</feature>
<dbReference type="EMBL" id="JBHSPH010000002">
    <property type="protein sequence ID" value="MFC5861648.1"/>
    <property type="molecule type" value="Genomic_DNA"/>
</dbReference>
<dbReference type="RefSeq" id="WP_263337099.1">
    <property type="nucleotide sequence ID" value="NZ_JAGSYH010000004.1"/>
</dbReference>
<keyword evidence="1" id="KW-0732">Signal</keyword>
<proteinExistence type="predicted"/>
<name>A0ABW1EC65_9BACT</name>